<gene>
    <name evidence="3" type="ORF">SAMN04488515_1780</name>
</gene>
<feature type="region of interest" description="Disordered" evidence="1">
    <location>
        <begin position="103"/>
        <end position="124"/>
    </location>
</feature>
<feature type="chain" id="PRO_5011526198" description="AAA+ family ATPase" evidence="2">
    <location>
        <begin position="21"/>
        <end position="124"/>
    </location>
</feature>
<evidence type="ECO:0000313" key="3">
    <source>
        <dbReference type="EMBL" id="SEW23976.1"/>
    </source>
</evidence>
<protein>
    <recommendedName>
        <fullName evidence="5">AAA+ family ATPase</fullName>
    </recommendedName>
</protein>
<proteinExistence type="predicted"/>
<evidence type="ECO:0000256" key="1">
    <source>
        <dbReference type="SAM" id="MobiDB-lite"/>
    </source>
</evidence>
<dbReference type="AlphaFoldDB" id="A0A1I0QB00"/>
<dbReference type="STRING" id="364200.SAMN04488515_1780"/>
<name>A0A1I0QB00_9RHOB</name>
<feature type="signal peptide" evidence="2">
    <location>
        <begin position="1"/>
        <end position="20"/>
    </location>
</feature>
<keyword evidence="2" id="KW-0732">Signal</keyword>
<organism evidence="3 4">
    <name type="scientific">Cognatiyoonia koreensis</name>
    <dbReference type="NCBI Taxonomy" id="364200"/>
    <lineage>
        <taxon>Bacteria</taxon>
        <taxon>Pseudomonadati</taxon>
        <taxon>Pseudomonadota</taxon>
        <taxon>Alphaproteobacteria</taxon>
        <taxon>Rhodobacterales</taxon>
        <taxon>Paracoccaceae</taxon>
        <taxon>Cognatiyoonia</taxon>
    </lineage>
</organism>
<evidence type="ECO:0000256" key="2">
    <source>
        <dbReference type="SAM" id="SignalP"/>
    </source>
</evidence>
<sequence>MKQIAAFALALSLVTAPATAQEAEEGVDLMQEGAELLLRGLMNEMEPAIDDLKGLMEEFGPAVRLFADEMGPVLAEMLSKIDDIKHYEQPEFLPNGDIIIRRSPDAPPWEAPDMTPDENEEIEL</sequence>
<accession>A0A1I0QB00</accession>
<feature type="compositionally biased region" description="Acidic residues" evidence="1">
    <location>
        <begin position="115"/>
        <end position="124"/>
    </location>
</feature>
<dbReference type="EMBL" id="FOIZ01000001">
    <property type="protein sequence ID" value="SEW23976.1"/>
    <property type="molecule type" value="Genomic_DNA"/>
</dbReference>
<dbReference type="RefSeq" id="WP_089992904.1">
    <property type="nucleotide sequence ID" value="NZ_FOIZ01000001.1"/>
</dbReference>
<keyword evidence="4" id="KW-1185">Reference proteome</keyword>
<evidence type="ECO:0000313" key="4">
    <source>
        <dbReference type="Proteomes" id="UP000199167"/>
    </source>
</evidence>
<reference evidence="3 4" key="1">
    <citation type="submission" date="2016-10" db="EMBL/GenBank/DDBJ databases">
        <authorList>
            <person name="de Groot N.N."/>
        </authorList>
    </citation>
    <scope>NUCLEOTIDE SEQUENCE [LARGE SCALE GENOMIC DNA]</scope>
    <source>
        <strain evidence="3 4">DSM 17925</strain>
    </source>
</reference>
<dbReference type="OrthoDB" id="7308154at2"/>
<dbReference type="Proteomes" id="UP000199167">
    <property type="component" value="Unassembled WGS sequence"/>
</dbReference>
<evidence type="ECO:0008006" key="5">
    <source>
        <dbReference type="Google" id="ProtNLM"/>
    </source>
</evidence>